<keyword evidence="6" id="KW-0539">Nucleus</keyword>
<evidence type="ECO:0000256" key="2">
    <source>
        <dbReference type="ARBA" id="ARBA00009001"/>
    </source>
</evidence>
<dbReference type="GO" id="GO:0003677">
    <property type="term" value="F:DNA binding"/>
    <property type="evidence" value="ECO:0007669"/>
    <property type="project" value="UniProtKB-KW"/>
</dbReference>
<dbReference type="Pfam" id="PF02229">
    <property type="entry name" value="PC4"/>
    <property type="match status" value="1"/>
</dbReference>
<dbReference type="AlphaFoldDB" id="A0A1B6IMP3"/>
<evidence type="ECO:0000256" key="3">
    <source>
        <dbReference type="ARBA" id="ARBA00023015"/>
    </source>
</evidence>
<feature type="domain" description="Transcriptional coactivator p15 (PC4) C-terminal" evidence="8">
    <location>
        <begin position="42"/>
        <end position="90"/>
    </location>
</feature>
<evidence type="ECO:0000256" key="5">
    <source>
        <dbReference type="ARBA" id="ARBA00023163"/>
    </source>
</evidence>
<evidence type="ECO:0000256" key="1">
    <source>
        <dbReference type="ARBA" id="ARBA00004123"/>
    </source>
</evidence>
<evidence type="ECO:0000256" key="4">
    <source>
        <dbReference type="ARBA" id="ARBA00023125"/>
    </source>
</evidence>
<dbReference type="InterPro" id="IPR045125">
    <property type="entry name" value="Sub1/Tcp4-like"/>
</dbReference>
<dbReference type="GO" id="GO:0005634">
    <property type="term" value="C:nucleus"/>
    <property type="evidence" value="ECO:0007669"/>
    <property type="project" value="UniProtKB-SubCell"/>
</dbReference>
<feature type="compositionally biased region" description="Basic and acidic residues" evidence="7">
    <location>
        <begin position="21"/>
        <end position="36"/>
    </location>
</feature>
<dbReference type="GO" id="GO:0060261">
    <property type="term" value="P:positive regulation of transcription initiation by RNA polymerase II"/>
    <property type="evidence" value="ECO:0007669"/>
    <property type="project" value="InterPro"/>
</dbReference>
<organism evidence="9">
    <name type="scientific">Homalodisca liturata</name>
    <dbReference type="NCBI Taxonomy" id="320908"/>
    <lineage>
        <taxon>Eukaryota</taxon>
        <taxon>Metazoa</taxon>
        <taxon>Ecdysozoa</taxon>
        <taxon>Arthropoda</taxon>
        <taxon>Hexapoda</taxon>
        <taxon>Insecta</taxon>
        <taxon>Pterygota</taxon>
        <taxon>Neoptera</taxon>
        <taxon>Paraneoptera</taxon>
        <taxon>Hemiptera</taxon>
        <taxon>Auchenorrhyncha</taxon>
        <taxon>Membracoidea</taxon>
        <taxon>Cicadellidae</taxon>
        <taxon>Cicadellinae</taxon>
        <taxon>Proconiini</taxon>
        <taxon>Homalodisca</taxon>
    </lineage>
</organism>
<dbReference type="InterPro" id="IPR009044">
    <property type="entry name" value="ssDNA-bd_transcriptional_reg"/>
</dbReference>
<accession>A0A1B6IMP3</accession>
<comment type="subcellular location">
    <subcellularLocation>
        <location evidence="1">Nucleus</location>
    </subcellularLocation>
</comment>
<keyword evidence="3" id="KW-0805">Transcription regulation</keyword>
<evidence type="ECO:0000313" key="9">
    <source>
        <dbReference type="EMBL" id="JAS88179.1"/>
    </source>
</evidence>
<dbReference type="PANTHER" id="PTHR13215">
    <property type="entry name" value="RNA POLYMERASE II TRANSCRIPTIONAL COACTIVATOR"/>
    <property type="match status" value="1"/>
</dbReference>
<feature type="region of interest" description="Disordered" evidence="7">
    <location>
        <begin position="1"/>
        <end position="36"/>
    </location>
</feature>
<dbReference type="InterPro" id="IPR003173">
    <property type="entry name" value="PC4_C"/>
</dbReference>
<dbReference type="EMBL" id="GECU01019527">
    <property type="protein sequence ID" value="JAS88179.1"/>
    <property type="molecule type" value="Transcribed_RNA"/>
</dbReference>
<gene>
    <name evidence="9" type="ORF">g.7031</name>
</gene>
<keyword evidence="5" id="KW-0804">Transcription</keyword>
<feature type="compositionally biased region" description="Basic and acidic residues" evidence="7">
    <location>
        <begin position="1"/>
        <end position="13"/>
    </location>
</feature>
<evidence type="ECO:0000256" key="6">
    <source>
        <dbReference type="ARBA" id="ARBA00023242"/>
    </source>
</evidence>
<name>A0A1B6IMP3_9HEMI</name>
<dbReference type="Gene3D" id="2.30.31.10">
    <property type="entry name" value="Transcriptional Coactivator Pc4, Chain A"/>
    <property type="match status" value="1"/>
</dbReference>
<evidence type="ECO:0000256" key="7">
    <source>
        <dbReference type="SAM" id="MobiDB-lite"/>
    </source>
</evidence>
<reference evidence="9" key="1">
    <citation type="submission" date="2015-11" db="EMBL/GenBank/DDBJ databases">
        <title>De novo transcriptome assembly of four potential Pierce s Disease insect vectors from Arizona vineyards.</title>
        <authorList>
            <person name="Tassone E.E."/>
        </authorList>
    </citation>
    <scope>NUCLEOTIDE SEQUENCE</scope>
</reference>
<comment type="similarity">
    <text evidence="2">Belongs to the transcriptional coactivator PC4 family.</text>
</comment>
<protein>
    <recommendedName>
        <fullName evidence="8">Transcriptional coactivator p15 (PC4) C-terminal domain-containing protein</fullName>
    </recommendedName>
</protein>
<dbReference type="GO" id="GO:0003713">
    <property type="term" value="F:transcription coactivator activity"/>
    <property type="evidence" value="ECO:0007669"/>
    <property type="project" value="InterPro"/>
</dbReference>
<proteinExistence type="inferred from homology"/>
<sequence length="103" mass="11695">MPKDKAQKKRKDEDSDSDSGPEDRGPDTKKLKKDRDDIDSFHIDGMKYLKVRTFKGKVLIDIREYYESGGDIRPGKKGISLSAAQWKKVVGLVDQVEEALKKV</sequence>
<dbReference type="SUPFAM" id="SSF54447">
    <property type="entry name" value="ssDNA-binding transcriptional regulator domain"/>
    <property type="match status" value="1"/>
</dbReference>
<keyword evidence="4" id="KW-0238">DNA-binding</keyword>
<evidence type="ECO:0000259" key="8">
    <source>
        <dbReference type="Pfam" id="PF02229"/>
    </source>
</evidence>